<dbReference type="KEGG" id="stai:STAIW_v1c09520"/>
<keyword evidence="2" id="KW-1185">Reference proteome</keyword>
<gene>
    <name evidence="1" type="ORF">STAIW_v1c09520</name>
</gene>
<proteinExistence type="predicted"/>
<dbReference type="HOGENOM" id="CLU_1077311_0_0_14"/>
<sequence>MKLKFRKIENSQWISNFFISQNNLYFTDTDTSNMNNSLCKINLNVLKENLKIKGDLNRSFLAHPNPLFSNLKLSSQTEIEIIYNSNNYIQNFIVLDDISYISFVINNQVFTSIFNEVLKLEEFQIIVKFFNQNLLIKKNQKYLIVDKNLNIIKNIEIKLNNLVEFEEFYVIHNVNENIELYNKDFKFLKVLNESNSFKKICYLNKNNILISFKNENKTILKNIITEEEILFTDAFYFRILLLEKDLLMVKDSNTNLITFIS</sequence>
<organism evidence="1 2">
    <name type="scientific">Spiroplasma taiwanense CT-1</name>
    <dbReference type="NCBI Taxonomy" id="1276220"/>
    <lineage>
        <taxon>Bacteria</taxon>
        <taxon>Bacillati</taxon>
        <taxon>Mycoplasmatota</taxon>
        <taxon>Mollicutes</taxon>
        <taxon>Entomoplasmatales</taxon>
        <taxon>Spiroplasmataceae</taxon>
        <taxon>Spiroplasma</taxon>
    </lineage>
</organism>
<protein>
    <submittedName>
        <fullName evidence="1">Uncharacterized protein</fullName>
    </submittedName>
</protein>
<evidence type="ECO:0000313" key="2">
    <source>
        <dbReference type="Proteomes" id="UP000014984"/>
    </source>
</evidence>
<dbReference type="RefSeq" id="WP_020834677.1">
    <property type="nucleotide sequence ID" value="NC_021846.1"/>
</dbReference>
<name>S5MCT6_9MOLU</name>
<dbReference type="OrthoDB" id="389534at2"/>
<dbReference type="EMBL" id="CP005074">
    <property type="protein sequence ID" value="AGR41538.1"/>
    <property type="molecule type" value="Genomic_DNA"/>
</dbReference>
<evidence type="ECO:0000313" key="1">
    <source>
        <dbReference type="EMBL" id="AGR41538.1"/>
    </source>
</evidence>
<dbReference type="AlphaFoldDB" id="S5MCT6"/>
<reference evidence="1 2" key="1">
    <citation type="journal article" date="2013" name="Genome Biol. Evol.">
        <title>Comparison of metabolic capacities and inference of gene content evolution in mosquito-associated Spiroplasma diminutum and S. taiwanense.</title>
        <authorList>
            <person name="Lo W.S."/>
            <person name="Ku C."/>
            <person name="Chen L.L."/>
            <person name="Chang T.H."/>
            <person name="Kuo C.H."/>
        </authorList>
    </citation>
    <scope>NUCLEOTIDE SEQUENCE [LARGE SCALE GENOMIC DNA]</scope>
    <source>
        <strain evidence="1">CT-1</strain>
    </source>
</reference>
<dbReference type="PATRIC" id="fig|1276220.3.peg.970"/>
<dbReference type="Proteomes" id="UP000014984">
    <property type="component" value="Chromosome"/>
</dbReference>
<accession>S5MCT6</accession>